<evidence type="ECO:0000313" key="3">
    <source>
        <dbReference type="Proteomes" id="UP001063166"/>
    </source>
</evidence>
<proteinExistence type="predicted"/>
<protein>
    <submittedName>
        <fullName evidence="2">Uncharacterized protein</fullName>
    </submittedName>
</protein>
<evidence type="ECO:0000313" key="2">
    <source>
        <dbReference type="EMBL" id="GLB45663.1"/>
    </source>
</evidence>
<keyword evidence="3" id="KW-1185">Reference proteome</keyword>
<dbReference type="Proteomes" id="UP001063166">
    <property type="component" value="Unassembled WGS sequence"/>
</dbReference>
<name>A0A9P3Q216_LYOSH</name>
<dbReference type="EMBL" id="BRPK01000025">
    <property type="protein sequence ID" value="GLB45663.1"/>
    <property type="molecule type" value="Genomic_DNA"/>
</dbReference>
<keyword evidence="1" id="KW-1133">Transmembrane helix</keyword>
<feature type="transmembrane region" description="Helical" evidence="1">
    <location>
        <begin position="51"/>
        <end position="73"/>
    </location>
</feature>
<dbReference type="AlphaFoldDB" id="A0A9P3Q216"/>
<sequence length="86" mass="9475">MHAHDIQLELPLICVGERAQRCALSTQLATYLFELGNTHAPGSAGLPFLRAVFDIGSIMIHPSWFVVLILCIFDCRPPSGGRLHSF</sequence>
<evidence type="ECO:0000256" key="1">
    <source>
        <dbReference type="SAM" id="Phobius"/>
    </source>
</evidence>
<accession>A0A9P3Q216</accession>
<keyword evidence="1" id="KW-0472">Membrane</keyword>
<reference evidence="2" key="1">
    <citation type="submission" date="2022-07" db="EMBL/GenBank/DDBJ databases">
        <title>The genome of Lyophyllum shimeji provides insight into the initial evolution of ectomycorrhizal fungal genome.</title>
        <authorList>
            <person name="Kobayashi Y."/>
            <person name="Shibata T."/>
            <person name="Hirakawa H."/>
            <person name="Shigenobu S."/>
            <person name="Nishiyama T."/>
            <person name="Yamada A."/>
            <person name="Hasebe M."/>
            <person name="Kawaguchi M."/>
        </authorList>
    </citation>
    <scope>NUCLEOTIDE SEQUENCE</scope>
    <source>
        <strain evidence="2">AT787</strain>
    </source>
</reference>
<organism evidence="2 3">
    <name type="scientific">Lyophyllum shimeji</name>
    <name type="common">Hon-shimeji</name>
    <name type="synonym">Tricholoma shimeji</name>
    <dbReference type="NCBI Taxonomy" id="47721"/>
    <lineage>
        <taxon>Eukaryota</taxon>
        <taxon>Fungi</taxon>
        <taxon>Dikarya</taxon>
        <taxon>Basidiomycota</taxon>
        <taxon>Agaricomycotina</taxon>
        <taxon>Agaricomycetes</taxon>
        <taxon>Agaricomycetidae</taxon>
        <taxon>Agaricales</taxon>
        <taxon>Tricholomatineae</taxon>
        <taxon>Lyophyllaceae</taxon>
        <taxon>Lyophyllum</taxon>
    </lineage>
</organism>
<comment type="caution">
    <text evidence="2">The sequence shown here is derived from an EMBL/GenBank/DDBJ whole genome shotgun (WGS) entry which is preliminary data.</text>
</comment>
<keyword evidence="1" id="KW-0812">Transmembrane</keyword>
<gene>
    <name evidence="2" type="ORF">LshimejAT787_2500550</name>
</gene>